<accession>A0A973ZZA6</accession>
<evidence type="ECO:0000256" key="1">
    <source>
        <dbReference type="ARBA" id="ARBA00001970"/>
    </source>
</evidence>
<dbReference type="InterPro" id="IPR052168">
    <property type="entry name" value="Cytochrome_b561_oxidase"/>
</dbReference>
<reference evidence="15" key="1">
    <citation type="submission" date="2020-06" db="EMBL/GenBank/DDBJ databases">
        <title>Whole Genome Sequence of Bradyrhizobium sp. Strain 1S1.</title>
        <authorList>
            <person name="Bromfield E.S.P."/>
            <person name="Cloutier S."/>
        </authorList>
    </citation>
    <scope>NUCLEOTIDE SEQUENCE [LARGE SCALE GENOMIC DNA]</scope>
    <source>
        <strain evidence="15">1S1</strain>
    </source>
</reference>
<evidence type="ECO:0000259" key="14">
    <source>
        <dbReference type="Pfam" id="PF01292"/>
    </source>
</evidence>
<keyword evidence="7" id="KW-0479">Metal-binding</keyword>
<dbReference type="InterPro" id="IPR011577">
    <property type="entry name" value="Cyt_b561_bac/Ni-Hgenase"/>
</dbReference>
<keyword evidence="4" id="KW-1003">Cell membrane</keyword>
<dbReference type="Gene3D" id="1.20.950.20">
    <property type="entry name" value="Transmembrane di-heme cytochromes, Chain C"/>
    <property type="match status" value="1"/>
</dbReference>
<dbReference type="AlphaFoldDB" id="A0A973ZZA6"/>
<dbReference type="GO" id="GO:0046872">
    <property type="term" value="F:metal ion binding"/>
    <property type="evidence" value="ECO:0007669"/>
    <property type="project" value="UniProtKB-KW"/>
</dbReference>
<keyword evidence="6 13" id="KW-0812">Transmembrane</keyword>
<dbReference type="PANTHER" id="PTHR30529">
    <property type="entry name" value="CYTOCHROME B561"/>
    <property type="match status" value="1"/>
</dbReference>
<dbReference type="GO" id="GO:0020037">
    <property type="term" value="F:heme binding"/>
    <property type="evidence" value="ECO:0007669"/>
    <property type="project" value="TreeGrafter"/>
</dbReference>
<evidence type="ECO:0000256" key="2">
    <source>
        <dbReference type="ARBA" id="ARBA00004651"/>
    </source>
</evidence>
<dbReference type="GO" id="GO:0022904">
    <property type="term" value="P:respiratory electron transport chain"/>
    <property type="evidence" value="ECO:0007669"/>
    <property type="project" value="InterPro"/>
</dbReference>
<evidence type="ECO:0000256" key="7">
    <source>
        <dbReference type="ARBA" id="ARBA00022723"/>
    </source>
</evidence>
<dbReference type="InterPro" id="IPR016174">
    <property type="entry name" value="Di-haem_cyt_TM"/>
</dbReference>
<name>A0A973ZZA6_9BRAD</name>
<keyword evidence="9 13" id="KW-1133">Transmembrane helix</keyword>
<evidence type="ECO:0000256" key="5">
    <source>
        <dbReference type="ARBA" id="ARBA00022617"/>
    </source>
</evidence>
<proteinExistence type="inferred from homology"/>
<evidence type="ECO:0000256" key="6">
    <source>
        <dbReference type="ARBA" id="ARBA00022692"/>
    </source>
</evidence>
<keyword evidence="11 13" id="KW-0472">Membrane</keyword>
<organism evidence="15">
    <name type="scientific">Bradyrhizobium septentrionale</name>
    <dbReference type="NCBI Taxonomy" id="1404411"/>
    <lineage>
        <taxon>Bacteria</taxon>
        <taxon>Pseudomonadati</taxon>
        <taxon>Pseudomonadota</taxon>
        <taxon>Alphaproteobacteria</taxon>
        <taxon>Hyphomicrobiales</taxon>
        <taxon>Nitrobacteraceae</taxon>
        <taxon>Bradyrhizobium</taxon>
    </lineage>
</organism>
<keyword evidence="5" id="KW-0349">Heme</keyword>
<evidence type="ECO:0000313" key="15">
    <source>
        <dbReference type="EMBL" id="NVI41879.1"/>
    </source>
</evidence>
<dbReference type="PANTHER" id="PTHR30529:SF1">
    <property type="entry name" value="CYTOCHROME B561 HOMOLOG 2"/>
    <property type="match status" value="1"/>
</dbReference>
<dbReference type="EMBL" id="JAAOLE020000001">
    <property type="protein sequence ID" value="NVI41879.1"/>
    <property type="molecule type" value="Genomic_DNA"/>
</dbReference>
<feature type="transmembrane region" description="Helical" evidence="13">
    <location>
        <begin position="72"/>
        <end position="91"/>
    </location>
</feature>
<dbReference type="GO" id="GO:0009055">
    <property type="term" value="F:electron transfer activity"/>
    <property type="evidence" value="ECO:0007669"/>
    <property type="project" value="InterPro"/>
</dbReference>
<dbReference type="SUPFAM" id="SSF81342">
    <property type="entry name" value="Transmembrane di-heme cytochromes"/>
    <property type="match status" value="1"/>
</dbReference>
<keyword evidence="8" id="KW-0249">Electron transport</keyword>
<evidence type="ECO:0000256" key="10">
    <source>
        <dbReference type="ARBA" id="ARBA00023004"/>
    </source>
</evidence>
<keyword evidence="3" id="KW-0813">Transport</keyword>
<dbReference type="Pfam" id="PF01292">
    <property type="entry name" value="Ni_hydr_CYTB"/>
    <property type="match status" value="1"/>
</dbReference>
<keyword evidence="10" id="KW-0408">Iron</keyword>
<feature type="domain" description="Cytochrome b561 bacterial/Ni-hydrogenase" evidence="14">
    <location>
        <begin position="1"/>
        <end position="160"/>
    </location>
</feature>
<protein>
    <submittedName>
        <fullName evidence="15">Cytochrome b</fullName>
    </submittedName>
</protein>
<comment type="subcellular location">
    <subcellularLocation>
        <location evidence="2">Cell membrane</location>
        <topology evidence="2">Multi-pass membrane protein</topology>
    </subcellularLocation>
</comment>
<sequence length="163" mass="17901">MAAIILLAIVIGFYCWLQTPGTPSRRALLEVHKSLGMSALVLLAFRVAYRLAVGAPGYARPLGRLTHIAAEAAHLVLYVLMLFMPLTGYMFSGAGGYSLPWFGLFQWPRLLPRDDALAHVGQTLHGLGAYVIYAVLAAHVAAVAWHHFVKKDEVLGRMLPPRR</sequence>
<evidence type="ECO:0000256" key="9">
    <source>
        <dbReference type="ARBA" id="ARBA00022989"/>
    </source>
</evidence>
<dbReference type="GO" id="GO:0005886">
    <property type="term" value="C:plasma membrane"/>
    <property type="evidence" value="ECO:0007669"/>
    <property type="project" value="UniProtKB-SubCell"/>
</dbReference>
<evidence type="ECO:0000256" key="3">
    <source>
        <dbReference type="ARBA" id="ARBA00022448"/>
    </source>
</evidence>
<comment type="similarity">
    <text evidence="12">Belongs to the cytochrome b561 family.</text>
</comment>
<comment type="caution">
    <text evidence="15">The sequence shown here is derived from an EMBL/GenBank/DDBJ whole genome shotgun (WGS) entry which is preliminary data.</text>
</comment>
<evidence type="ECO:0000256" key="12">
    <source>
        <dbReference type="ARBA" id="ARBA00037975"/>
    </source>
</evidence>
<gene>
    <name evidence="15" type="ORF">HAP48_001955</name>
</gene>
<evidence type="ECO:0000256" key="8">
    <source>
        <dbReference type="ARBA" id="ARBA00022982"/>
    </source>
</evidence>
<evidence type="ECO:0000256" key="11">
    <source>
        <dbReference type="ARBA" id="ARBA00023136"/>
    </source>
</evidence>
<comment type="cofactor">
    <cofactor evidence="1">
        <name>heme b</name>
        <dbReference type="ChEBI" id="CHEBI:60344"/>
    </cofactor>
</comment>
<feature type="transmembrane region" description="Helical" evidence="13">
    <location>
        <begin position="33"/>
        <end position="52"/>
    </location>
</feature>
<evidence type="ECO:0000256" key="4">
    <source>
        <dbReference type="ARBA" id="ARBA00022475"/>
    </source>
</evidence>
<evidence type="ECO:0000256" key="13">
    <source>
        <dbReference type="SAM" id="Phobius"/>
    </source>
</evidence>
<feature type="transmembrane region" description="Helical" evidence="13">
    <location>
        <begin position="127"/>
        <end position="149"/>
    </location>
</feature>